<dbReference type="InterPro" id="IPR011006">
    <property type="entry name" value="CheY-like_superfamily"/>
</dbReference>
<dbReference type="CDD" id="cd00082">
    <property type="entry name" value="HisKA"/>
    <property type="match status" value="1"/>
</dbReference>
<keyword evidence="6 15" id="KW-0418">Kinase</keyword>
<feature type="transmembrane region" description="Helical" evidence="12">
    <location>
        <begin position="258"/>
        <end position="288"/>
    </location>
</feature>
<feature type="transmembrane region" description="Helical" evidence="12">
    <location>
        <begin position="47"/>
        <end position="70"/>
    </location>
</feature>
<evidence type="ECO:0000256" key="8">
    <source>
        <dbReference type="ARBA" id="ARBA00023026"/>
    </source>
</evidence>
<feature type="modified residue" description="4-aspartylphosphate" evidence="11">
    <location>
        <position position="968"/>
    </location>
</feature>
<dbReference type="PROSITE" id="PS50110">
    <property type="entry name" value="RESPONSE_REGULATORY"/>
    <property type="match status" value="1"/>
</dbReference>
<sequence length="1127" mass="123642">MTSANQKIIRIRRDYNSWVADESLEDFALRYTPVSFRKWSEWKVANTALGGVSFLALEAIGAVMVLNYGFSNAMWAIFAVALVAFFTGFPISYFAARFGVDIDLLTRGAGFGYVGSTITSLIYAAFTFIFFALEAAIMALALKLYLDWPISLCYVLSALVIIPLVLRGITLISRLQLWTQLLWLVLLVCPYVAIGIKDPGAFIEFTGLSGRLSGTSEFGWLMFGSAFTVACSLVVQIGEQVDYLRFLPEKTKENRFRWWAAVTLAGPGWIVPGAAKMLGGGFLAFLVLQQQLSTEYASEPTRMYLAGFAYVFRDPAWVVAITALFVILSQVKINVTNAYAGSLAWSNFFARVTHSHPGRVVWLVFNVTIATLLMTLGVFKALEQVLGLYSNIAIAWIGAIVADLVVNKPLGLSPKGIEFKRAHLYDINPVGLGATIISAGVALAAYGGLFGDVARAFSPFIALCASFLLSPVIAWLTKGKWYLARRASDISTAGKILQCSVCENHFEAPDMTHCPAYGAPICSLCCTLDSRCHDMCKENSRIDEQFAGWMTLVLPAYISERFKSRAGRFLIVFLSLAFVLATVMAIALTQEGGTDTIPYADHIDAFTKIFAMMILVIAVCSWWVVLINESRQLAQDESNAQSRLLQREVEALRRIDAALQVAKEAAENANRAKTRYVAGMTHELRTPLNSILGYLQILLKTELKDRKQVDALKTIQRSGLHMASLVDDLLDLAHIESGRLRLETAPMPLRSLLDEIVHMIEPQATARGLLFNYEVIGVLPEWVKGDAKRLTQVLINLLGNAIKFTDTGSVTLRVDAHAEVLMFYVIDTGVGVAPQDQQRIFLPFERGGAARRRGEPGTGLGLTITGLLTAMMGGELSMESKQDFGSSFCVRLYLPKVDDPGSLVQTVGHVTGYEGSRLTLLAVDDQPDQRQMLAALLRPLGFTVNEAASGSECLDSLEVEVPNAVLLDISMDEMDGWETARAIRDAGYLDLPIILVSANLFDNQPAKIASAQCQAFVGKPVLESELLSVLGQFLDIKWISAGLSGIAPPVAHDQADAGLGTEHIPQALRGRLSSLLHMGHVQGLLDELEQFATQYPSHRALCETLRTKVTQFEFQQLIELTRADSHE</sequence>
<dbReference type="SMART" id="SM00388">
    <property type="entry name" value="HisKA"/>
    <property type="match status" value="1"/>
</dbReference>
<keyword evidence="12" id="KW-0812">Transmembrane</keyword>
<evidence type="ECO:0000256" key="12">
    <source>
        <dbReference type="SAM" id="Phobius"/>
    </source>
</evidence>
<keyword evidence="12" id="KW-0472">Membrane</keyword>
<evidence type="ECO:0000256" key="4">
    <source>
        <dbReference type="ARBA" id="ARBA00022679"/>
    </source>
</evidence>
<accession>A0A2T0XE70</accession>
<keyword evidence="16" id="KW-1185">Reference proteome</keyword>
<feature type="transmembrane region" description="Helical" evidence="12">
    <location>
        <begin position="218"/>
        <end position="237"/>
    </location>
</feature>
<dbReference type="SUPFAM" id="SSF52172">
    <property type="entry name" value="CheY-like"/>
    <property type="match status" value="1"/>
</dbReference>
<dbReference type="InterPro" id="IPR003594">
    <property type="entry name" value="HATPase_dom"/>
</dbReference>
<keyword evidence="7" id="KW-0902">Two-component regulatory system</keyword>
<feature type="transmembrane region" description="Helical" evidence="12">
    <location>
        <begin position="76"/>
        <end position="100"/>
    </location>
</feature>
<evidence type="ECO:0000256" key="9">
    <source>
        <dbReference type="ARBA" id="ARBA00058004"/>
    </source>
</evidence>
<dbReference type="Gene3D" id="1.10.287.130">
    <property type="match status" value="1"/>
</dbReference>
<keyword evidence="3 11" id="KW-0597">Phosphoprotein</keyword>
<feature type="transmembrane region" description="Helical" evidence="12">
    <location>
        <begin position="308"/>
        <end position="328"/>
    </location>
</feature>
<dbReference type="Gene3D" id="3.30.565.10">
    <property type="entry name" value="Histidine kinase-like ATPase, C-terminal domain"/>
    <property type="match status" value="1"/>
</dbReference>
<protein>
    <recommendedName>
        <fullName evidence="10">Virulence sensor protein BvgS</fullName>
        <ecNumber evidence="2">2.7.13.3</ecNumber>
    </recommendedName>
</protein>
<evidence type="ECO:0000259" key="13">
    <source>
        <dbReference type="PROSITE" id="PS50109"/>
    </source>
</evidence>
<dbReference type="SUPFAM" id="SSF47384">
    <property type="entry name" value="Homodimeric domain of signal transducing histidine kinase"/>
    <property type="match status" value="1"/>
</dbReference>
<dbReference type="AlphaFoldDB" id="A0A2T0XE70"/>
<feature type="transmembrane region" description="Helical" evidence="12">
    <location>
        <begin position="148"/>
        <end position="166"/>
    </location>
</feature>
<dbReference type="PROSITE" id="PS50109">
    <property type="entry name" value="HIS_KIN"/>
    <property type="match status" value="1"/>
</dbReference>
<evidence type="ECO:0000313" key="16">
    <source>
        <dbReference type="Proteomes" id="UP000238308"/>
    </source>
</evidence>
<dbReference type="EMBL" id="PVTV01000015">
    <property type="protein sequence ID" value="PRY97170.1"/>
    <property type="molecule type" value="Genomic_DNA"/>
</dbReference>
<dbReference type="CDD" id="cd16922">
    <property type="entry name" value="HATPase_EvgS-ArcB-TorS-like"/>
    <property type="match status" value="1"/>
</dbReference>
<feature type="transmembrane region" description="Helical" evidence="12">
    <location>
        <begin position="360"/>
        <end position="382"/>
    </location>
</feature>
<dbReference type="Pfam" id="PF02518">
    <property type="entry name" value="HATPase_c"/>
    <property type="match status" value="1"/>
</dbReference>
<dbReference type="RefSeq" id="WP_106228141.1">
    <property type="nucleotide sequence ID" value="NZ_PVTV01000015.1"/>
</dbReference>
<evidence type="ECO:0000256" key="1">
    <source>
        <dbReference type="ARBA" id="ARBA00000085"/>
    </source>
</evidence>
<feature type="transmembrane region" description="Helical" evidence="12">
    <location>
        <begin position="388"/>
        <end position="406"/>
    </location>
</feature>
<feature type="domain" description="Histidine kinase" evidence="13">
    <location>
        <begin position="679"/>
        <end position="896"/>
    </location>
</feature>
<dbReference type="SMART" id="SM00448">
    <property type="entry name" value="REC"/>
    <property type="match status" value="1"/>
</dbReference>
<evidence type="ECO:0000256" key="2">
    <source>
        <dbReference type="ARBA" id="ARBA00012438"/>
    </source>
</evidence>
<dbReference type="Proteomes" id="UP000238308">
    <property type="component" value="Unassembled WGS sequence"/>
</dbReference>
<dbReference type="InterPro" id="IPR005467">
    <property type="entry name" value="His_kinase_dom"/>
</dbReference>
<dbReference type="InterPro" id="IPR036097">
    <property type="entry name" value="HisK_dim/P_sf"/>
</dbReference>
<evidence type="ECO:0000256" key="11">
    <source>
        <dbReference type="PROSITE-ProRule" id="PRU00169"/>
    </source>
</evidence>
<feature type="transmembrane region" description="Helical" evidence="12">
    <location>
        <begin position="456"/>
        <end position="476"/>
    </location>
</feature>
<evidence type="ECO:0000259" key="14">
    <source>
        <dbReference type="PROSITE" id="PS50110"/>
    </source>
</evidence>
<evidence type="ECO:0000256" key="7">
    <source>
        <dbReference type="ARBA" id="ARBA00023012"/>
    </source>
</evidence>
<dbReference type="InterPro" id="IPR003661">
    <property type="entry name" value="HisK_dim/P_dom"/>
</dbReference>
<feature type="domain" description="Response regulatory" evidence="14">
    <location>
        <begin position="919"/>
        <end position="1034"/>
    </location>
</feature>
<organism evidence="15 16">
    <name type="scientific">Jezberella montanilacus</name>
    <dbReference type="NCBI Taxonomy" id="323426"/>
    <lineage>
        <taxon>Bacteria</taxon>
        <taxon>Pseudomonadati</taxon>
        <taxon>Pseudomonadota</taxon>
        <taxon>Betaproteobacteria</taxon>
        <taxon>Burkholderiales</taxon>
        <taxon>Alcaligenaceae</taxon>
        <taxon>Jezberella</taxon>
    </lineage>
</organism>
<dbReference type="InterPro" id="IPR001789">
    <property type="entry name" value="Sig_transdc_resp-reg_receiver"/>
</dbReference>
<proteinExistence type="predicted"/>
<dbReference type="GO" id="GO:0000155">
    <property type="term" value="F:phosphorelay sensor kinase activity"/>
    <property type="evidence" value="ECO:0007669"/>
    <property type="project" value="InterPro"/>
</dbReference>
<feature type="transmembrane region" description="Helical" evidence="12">
    <location>
        <begin position="427"/>
        <end position="450"/>
    </location>
</feature>
<evidence type="ECO:0000256" key="3">
    <source>
        <dbReference type="ARBA" id="ARBA00022553"/>
    </source>
</evidence>
<evidence type="ECO:0000256" key="10">
    <source>
        <dbReference type="ARBA" id="ARBA00070152"/>
    </source>
</evidence>
<dbReference type="FunFam" id="3.30.565.10:FF:000010">
    <property type="entry name" value="Sensor histidine kinase RcsC"/>
    <property type="match status" value="1"/>
</dbReference>
<dbReference type="Pfam" id="PF00072">
    <property type="entry name" value="Response_reg"/>
    <property type="match status" value="1"/>
</dbReference>
<comment type="function">
    <text evidence="9">Member of the two-component regulatory system BvgS/BvgA. Phosphorylates BvgA via a four-step phosphorelay in response to environmental signals.</text>
</comment>
<dbReference type="PANTHER" id="PTHR43047">
    <property type="entry name" value="TWO-COMPONENT HISTIDINE PROTEIN KINASE"/>
    <property type="match status" value="1"/>
</dbReference>
<dbReference type="Pfam" id="PF00512">
    <property type="entry name" value="HisKA"/>
    <property type="match status" value="1"/>
</dbReference>
<evidence type="ECO:0000256" key="5">
    <source>
        <dbReference type="ARBA" id="ARBA00022729"/>
    </source>
</evidence>
<dbReference type="EC" id="2.7.13.3" evidence="2"/>
<dbReference type="Gene3D" id="1.10.4160.10">
    <property type="entry name" value="Hydantoin permease"/>
    <property type="match status" value="1"/>
</dbReference>
<dbReference type="InterPro" id="IPR036890">
    <property type="entry name" value="HATPase_C_sf"/>
</dbReference>
<keyword evidence="5" id="KW-0732">Signal</keyword>
<keyword evidence="8" id="KW-0843">Virulence</keyword>
<feature type="transmembrane region" description="Helical" evidence="12">
    <location>
        <begin position="178"/>
        <end position="196"/>
    </location>
</feature>
<dbReference type="InterPro" id="IPR004358">
    <property type="entry name" value="Sig_transdc_His_kin-like_C"/>
</dbReference>
<name>A0A2T0XE70_9BURK</name>
<gene>
    <name evidence="15" type="ORF">BCM14_2310</name>
</gene>
<keyword evidence="4" id="KW-0808">Transferase</keyword>
<dbReference type="SMART" id="SM00387">
    <property type="entry name" value="HATPase_c"/>
    <property type="match status" value="1"/>
</dbReference>
<dbReference type="PRINTS" id="PR00344">
    <property type="entry name" value="BCTRLSENSOR"/>
</dbReference>
<dbReference type="Gene3D" id="3.40.50.2300">
    <property type="match status" value="1"/>
</dbReference>
<feature type="transmembrane region" description="Helical" evidence="12">
    <location>
        <begin position="609"/>
        <end position="627"/>
    </location>
</feature>
<comment type="caution">
    <text evidence="15">The sequence shown here is derived from an EMBL/GenBank/DDBJ whole genome shotgun (WGS) entry which is preliminary data.</text>
</comment>
<reference evidence="15 16" key="1">
    <citation type="submission" date="2018-03" db="EMBL/GenBank/DDBJ databases">
        <title>Genomic Encyclopedia of Type Strains, Phase III (KMG-III): the genomes of soil and plant-associated and newly described type strains.</title>
        <authorList>
            <person name="Whitman W."/>
        </authorList>
    </citation>
    <scope>NUCLEOTIDE SEQUENCE [LARGE SCALE GENOMIC DNA]</scope>
    <source>
        <strain evidence="15 16">MWH-P2sevCIIIb</strain>
    </source>
</reference>
<dbReference type="CDD" id="cd17546">
    <property type="entry name" value="REC_hyHK_CKI1_RcsC-like"/>
    <property type="match status" value="1"/>
</dbReference>
<dbReference type="OrthoDB" id="9810730at2"/>
<comment type="catalytic activity">
    <reaction evidence="1">
        <text>ATP + protein L-histidine = ADP + protein N-phospho-L-histidine.</text>
        <dbReference type="EC" id="2.7.13.3"/>
    </reaction>
</comment>
<keyword evidence="12" id="KW-1133">Transmembrane helix</keyword>
<dbReference type="SUPFAM" id="SSF55874">
    <property type="entry name" value="ATPase domain of HSP90 chaperone/DNA topoisomerase II/histidine kinase"/>
    <property type="match status" value="1"/>
</dbReference>
<evidence type="ECO:0000256" key="6">
    <source>
        <dbReference type="ARBA" id="ARBA00022777"/>
    </source>
</evidence>
<evidence type="ECO:0000313" key="15">
    <source>
        <dbReference type="EMBL" id="PRY97170.1"/>
    </source>
</evidence>
<feature type="transmembrane region" description="Helical" evidence="12">
    <location>
        <begin position="569"/>
        <end position="589"/>
    </location>
</feature>